<dbReference type="AlphaFoldDB" id="A0AAP0P274"/>
<keyword evidence="3" id="KW-1185">Reference proteome</keyword>
<dbReference type="EMBL" id="JBBNAG010000006">
    <property type="protein sequence ID" value="KAK9125995.1"/>
    <property type="molecule type" value="Genomic_DNA"/>
</dbReference>
<evidence type="ECO:0000313" key="2">
    <source>
        <dbReference type="EMBL" id="KAK9125995.1"/>
    </source>
</evidence>
<proteinExistence type="predicted"/>
<organism evidence="2 3">
    <name type="scientific">Stephania cephalantha</name>
    <dbReference type="NCBI Taxonomy" id="152367"/>
    <lineage>
        <taxon>Eukaryota</taxon>
        <taxon>Viridiplantae</taxon>
        <taxon>Streptophyta</taxon>
        <taxon>Embryophyta</taxon>
        <taxon>Tracheophyta</taxon>
        <taxon>Spermatophyta</taxon>
        <taxon>Magnoliopsida</taxon>
        <taxon>Ranunculales</taxon>
        <taxon>Menispermaceae</taxon>
        <taxon>Menispermoideae</taxon>
        <taxon>Cissampelideae</taxon>
        <taxon>Stephania</taxon>
    </lineage>
</organism>
<evidence type="ECO:0000256" key="1">
    <source>
        <dbReference type="SAM" id="MobiDB-lite"/>
    </source>
</evidence>
<comment type="caution">
    <text evidence="2">The sequence shown here is derived from an EMBL/GenBank/DDBJ whole genome shotgun (WGS) entry which is preliminary data.</text>
</comment>
<name>A0AAP0P274_9MAGN</name>
<dbReference type="Proteomes" id="UP001419268">
    <property type="component" value="Unassembled WGS sequence"/>
</dbReference>
<protein>
    <submittedName>
        <fullName evidence="2">Uncharacterized protein</fullName>
    </submittedName>
</protein>
<gene>
    <name evidence="2" type="ORF">Scep_014841</name>
</gene>
<feature type="compositionally biased region" description="Basic and acidic residues" evidence="1">
    <location>
        <begin position="1"/>
        <end position="19"/>
    </location>
</feature>
<accession>A0AAP0P274</accession>
<feature type="region of interest" description="Disordered" evidence="1">
    <location>
        <begin position="1"/>
        <end position="36"/>
    </location>
</feature>
<evidence type="ECO:0000313" key="3">
    <source>
        <dbReference type="Proteomes" id="UP001419268"/>
    </source>
</evidence>
<sequence length="78" mass="8396">MRVRQQDREREREVERASDGEAPAAAWTAGRQRRTPEQAIGAAGGRWWQDNHCEAADERAGSGATCLAASGTAAAMAR</sequence>
<reference evidence="2 3" key="1">
    <citation type="submission" date="2024-01" db="EMBL/GenBank/DDBJ databases">
        <title>Genome assemblies of Stephania.</title>
        <authorList>
            <person name="Yang L."/>
        </authorList>
    </citation>
    <scope>NUCLEOTIDE SEQUENCE [LARGE SCALE GENOMIC DNA]</scope>
    <source>
        <strain evidence="2">JXDWG</strain>
        <tissue evidence="2">Leaf</tissue>
    </source>
</reference>